<evidence type="ECO:0000313" key="2">
    <source>
        <dbReference type="EMBL" id="VDM61294.1"/>
    </source>
</evidence>
<keyword evidence="3" id="KW-1185">Reference proteome</keyword>
<reference evidence="4" key="1">
    <citation type="submission" date="2017-02" db="UniProtKB">
        <authorList>
            <consortium name="WormBaseParasite"/>
        </authorList>
    </citation>
    <scope>IDENTIFICATION</scope>
</reference>
<organism evidence="4">
    <name type="scientific">Angiostrongylus costaricensis</name>
    <name type="common">Nematode worm</name>
    <dbReference type="NCBI Taxonomy" id="334426"/>
    <lineage>
        <taxon>Eukaryota</taxon>
        <taxon>Metazoa</taxon>
        <taxon>Ecdysozoa</taxon>
        <taxon>Nematoda</taxon>
        <taxon>Chromadorea</taxon>
        <taxon>Rhabditida</taxon>
        <taxon>Rhabditina</taxon>
        <taxon>Rhabditomorpha</taxon>
        <taxon>Strongyloidea</taxon>
        <taxon>Metastrongylidae</taxon>
        <taxon>Angiostrongylus</taxon>
    </lineage>
</organism>
<dbReference type="AlphaFoldDB" id="A0A0R3PUT5"/>
<feature type="region of interest" description="Disordered" evidence="1">
    <location>
        <begin position="90"/>
        <end position="110"/>
    </location>
</feature>
<dbReference type="EMBL" id="UYYA01004340">
    <property type="protein sequence ID" value="VDM61294.1"/>
    <property type="molecule type" value="Genomic_DNA"/>
</dbReference>
<protein>
    <submittedName>
        <fullName evidence="4">Pyr_redox_2 domain-containing protein</fullName>
    </submittedName>
</protein>
<evidence type="ECO:0000313" key="3">
    <source>
        <dbReference type="Proteomes" id="UP000267027"/>
    </source>
</evidence>
<evidence type="ECO:0000313" key="4">
    <source>
        <dbReference type="WBParaSite" id="ACOC_0000970801-mRNA-1"/>
    </source>
</evidence>
<sequence>MPFPIDFIVFKYFNLRRIAVAIRTRSVTVHQVPGQSASHDRRFPENGPYRRLVADRAQVGQVGGKGAEAALRRRDAARSPWQRRRAVLLARRPVTHLPPHPAESPQAGPGSMLQCWPGTGLSAEKLGLIGLGDACPGNNWP</sequence>
<dbReference type="WBParaSite" id="ACOC_0000970801-mRNA-1">
    <property type="protein sequence ID" value="ACOC_0000970801-mRNA-1"/>
    <property type="gene ID" value="ACOC_0000970801"/>
</dbReference>
<name>A0A0R3PUT5_ANGCS</name>
<reference evidence="2 3" key="2">
    <citation type="submission" date="2018-11" db="EMBL/GenBank/DDBJ databases">
        <authorList>
            <consortium name="Pathogen Informatics"/>
        </authorList>
    </citation>
    <scope>NUCLEOTIDE SEQUENCE [LARGE SCALE GENOMIC DNA]</scope>
    <source>
        <strain evidence="2 3">Costa Rica</strain>
    </source>
</reference>
<accession>A0A0R3PUT5</accession>
<dbReference type="Proteomes" id="UP000267027">
    <property type="component" value="Unassembled WGS sequence"/>
</dbReference>
<gene>
    <name evidence="2" type="ORF">ACOC_LOCUS9709</name>
</gene>
<evidence type="ECO:0000256" key="1">
    <source>
        <dbReference type="SAM" id="MobiDB-lite"/>
    </source>
</evidence>
<proteinExistence type="predicted"/>